<feature type="signal peptide" evidence="1">
    <location>
        <begin position="1"/>
        <end position="16"/>
    </location>
</feature>
<gene>
    <name evidence="2" type="ORF">AMTR_s00031p00211310</name>
</gene>
<organism evidence="2 3">
    <name type="scientific">Amborella trichopoda</name>
    <dbReference type="NCBI Taxonomy" id="13333"/>
    <lineage>
        <taxon>Eukaryota</taxon>
        <taxon>Viridiplantae</taxon>
        <taxon>Streptophyta</taxon>
        <taxon>Embryophyta</taxon>
        <taxon>Tracheophyta</taxon>
        <taxon>Spermatophyta</taxon>
        <taxon>Magnoliopsida</taxon>
        <taxon>Amborellales</taxon>
        <taxon>Amborellaceae</taxon>
        <taxon>Amborella</taxon>
    </lineage>
</organism>
<dbReference type="AlphaFoldDB" id="U5D2E3"/>
<dbReference type="EMBL" id="KI392442">
    <property type="protein sequence ID" value="ERN16584.1"/>
    <property type="molecule type" value="Genomic_DNA"/>
</dbReference>
<evidence type="ECO:0000256" key="1">
    <source>
        <dbReference type="SAM" id="SignalP"/>
    </source>
</evidence>
<name>U5D2E3_AMBTC</name>
<sequence>MAGTWRWLRWMTVAIAARWMEQLQLLVERGGCNRKWQTEENESCESTWSSKLAVIAVKDGGEKGKELQQQRGCD</sequence>
<dbReference type="HOGENOM" id="CLU_2691070_0_0_1"/>
<proteinExistence type="predicted"/>
<evidence type="ECO:0000313" key="2">
    <source>
        <dbReference type="EMBL" id="ERN16584.1"/>
    </source>
</evidence>
<evidence type="ECO:0000313" key="3">
    <source>
        <dbReference type="Proteomes" id="UP000017836"/>
    </source>
</evidence>
<keyword evidence="1" id="KW-0732">Signal</keyword>
<dbReference type="Proteomes" id="UP000017836">
    <property type="component" value="Unassembled WGS sequence"/>
</dbReference>
<reference evidence="3" key="1">
    <citation type="journal article" date="2013" name="Science">
        <title>The Amborella genome and the evolution of flowering plants.</title>
        <authorList>
            <consortium name="Amborella Genome Project"/>
        </authorList>
    </citation>
    <scope>NUCLEOTIDE SEQUENCE [LARGE SCALE GENOMIC DNA]</scope>
</reference>
<protein>
    <recommendedName>
        <fullName evidence="4">Secreted protein</fullName>
    </recommendedName>
</protein>
<keyword evidence="3" id="KW-1185">Reference proteome</keyword>
<dbReference type="Gramene" id="ERN16584">
    <property type="protein sequence ID" value="ERN16584"/>
    <property type="gene ID" value="AMTR_s00031p00211310"/>
</dbReference>
<accession>U5D2E3</accession>
<evidence type="ECO:0008006" key="4">
    <source>
        <dbReference type="Google" id="ProtNLM"/>
    </source>
</evidence>
<feature type="chain" id="PRO_5004658874" description="Secreted protein" evidence="1">
    <location>
        <begin position="17"/>
        <end position="74"/>
    </location>
</feature>